<dbReference type="RefSeq" id="WP_131959977.1">
    <property type="nucleotide sequence ID" value="NZ_SMFL01000007.1"/>
</dbReference>
<proteinExistence type="predicted"/>
<accession>A0A4R5DQH0</accession>
<comment type="caution">
    <text evidence="3">The sequence shown here is derived from an EMBL/GenBank/DDBJ whole genome shotgun (WGS) entry which is preliminary data.</text>
</comment>
<keyword evidence="4" id="KW-1185">Reference proteome</keyword>
<keyword evidence="1" id="KW-0732">Signal</keyword>
<dbReference type="Pfam" id="PF11396">
    <property type="entry name" value="PepSY_like"/>
    <property type="match status" value="1"/>
</dbReference>
<reference evidence="3 4" key="1">
    <citation type="submission" date="2019-03" db="EMBL/GenBank/DDBJ databases">
        <title>Dyadobacter AR-3-6 sp. nov., isolated from arctic soil.</title>
        <authorList>
            <person name="Chaudhary D.K."/>
        </authorList>
    </citation>
    <scope>NUCLEOTIDE SEQUENCE [LARGE SCALE GENOMIC DNA]</scope>
    <source>
        <strain evidence="3 4">AR-3-6</strain>
    </source>
</reference>
<dbReference type="SUPFAM" id="SSF160574">
    <property type="entry name" value="BT0923-like"/>
    <property type="match status" value="1"/>
</dbReference>
<name>A0A4R5DQH0_9BACT</name>
<evidence type="ECO:0000313" key="3">
    <source>
        <dbReference type="EMBL" id="TDE13255.1"/>
    </source>
</evidence>
<feature type="chain" id="PRO_5020822155" description="Putative beta-lactamase-inhibitor-like PepSY-like domain-containing protein" evidence="1">
    <location>
        <begin position="21"/>
        <end position="146"/>
    </location>
</feature>
<organism evidence="3 4">
    <name type="scientific">Dyadobacter psychrotolerans</name>
    <dbReference type="NCBI Taxonomy" id="2541721"/>
    <lineage>
        <taxon>Bacteria</taxon>
        <taxon>Pseudomonadati</taxon>
        <taxon>Bacteroidota</taxon>
        <taxon>Cytophagia</taxon>
        <taxon>Cytophagales</taxon>
        <taxon>Spirosomataceae</taxon>
        <taxon>Dyadobacter</taxon>
    </lineage>
</organism>
<dbReference type="OrthoDB" id="1121502at2"/>
<evidence type="ECO:0000259" key="2">
    <source>
        <dbReference type="Pfam" id="PF11396"/>
    </source>
</evidence>
<dbReference type="InterPro" id="IPR021533">
    <property type="entry name" value="PepSY-like"/>
</dbReference>
<dbReference type="Gene3D" id="3.10.450.360">
    <property type="match status" value="1"/>
</dbReference>
<protein>
    <recommendedName>
        <fullName evidence="2">Putative beta-lactamase-inhibitor-like PepSY-like domain-containing protein</fullName>
    </recommendedName>
</protein>
<feature type="signal peptide" evidence="1">
    <location>
        <begin position="1"/>
        <end position="20"/>
    </location>
</feature>
<evidence type="ECO:0000256" key="1">
    <source>
        <dbReference type="SAM" id="SignalP"/>
    </source>
</evidence>
<dbReference type="AlphaFoldDB" id="A0A4R5DQH0"/>
<evidence type="ECO:0000313" key="4">
    <source>
        <dbReference type="Proteomes" id="UP000294850"/>
    </source>
</evidence>
<dbReference type="Proteomes" id="UP000294850">
    <property type="component" value="Unassembled WGS sequence"/>
</dbReference>
<sequence length="146" mass="16047">MKRVILVMLIAAGFVSVSKAQEKKVGKKDAPPTSVSAAFNKAFPGSSNVKWEKEESDYEVGFMQNGKEMSAVYDTKGSLKETEVLMNVSELPQAAQDYVKKNYKNATVKEAAKITKADGKVVYEAEVNKKDLIFDTAGKFLKVQAE</sequence>
<dbReference type="EMBL" id="SMFL01000007">
    <property type="protein sequence ID" value="TDE13255.1"/>
    <property type="molecule type" value="Genomic_DNA"/>
</dbReference>
<gene>
    <name evidence="3" type="ORF">E0F88_19590</name>
</gene>
<feature type="domain" description="Putative beta-lactamase-inhibitor-like PepSY-like" evidence="2">
    <location>
        <begin position="71"/>
        <end position="142"/>
    </location>
</feature>